<feature type="region of interest" description="Disordered" evidence="1">
    <location>
        <begin position="434"/>
        <end position="470"/>
    </location>
</feature>
<protein>
    <submittedName>
        <fullName evidence="2">Uncharacterized protein</fullName>
    </submittedName>
</protein>
<name>A0A4S8MV45_DENBC</name>
<proteinExistence type="predicted"/>
<dbReference type="Proteomes" id="UP000297245">
    <property type="component" value="Unassembled WGS sequence"/>
</dbReference>
<reference evidence="2 3" key="1">
    <citation type="journal article" date="2019" name="Nat. Ecol. Evol.">
        <title>Megaphylogeny resolves global patterns of mushroom evolution.</title>
        <authorList>
            <person name="Varga T."/>
            <person name="Krizsan K."/>
            <person name="Foldi C."/>
            <person name="Dima B."/>
            <person name="Sanchez-Garcia M."/>
            <person name="Sanchez-Ramirez S."/>
            <person name="Szollosi G.J."/>
            <person name="Szarkandi J.G."/>
            <person name="Papp V."/>
            <person name="Albert L."/>
            <person name="Andreopoulos W."/>
            <person name="Angelini C."/>
            <person name="Antonin V."/>
            <person name="Barry K.W."/>
            <person name="Bougher N.L."/>
            <person name="Buchanan P."/>
            <person name="Buyck B."/>
            <person name="Bense V."/>
            <person name="Catcheside P."/>
            <person name="Chovatia M."/>
            <person name="Cooper J."/>
            <person name="Damon W."/>
            <person name="Desjardin D."/>
            <person name="Finy P."/>
            <person name="Geml J."/>
            <person name="Haridas S."/>
            <person name="Hughes K."/>
            <person name="Justo A."/>
            <person name="Karasinski D."/>
            <person name="Kautmanova I."/>
            <person name="Kiss B."/>
            <person name="Kocsube S."/>
            <person name="Kotiranta H."/>
            <person name="LaButti K.M."/>
            <person name="Lechner B.E."/>
            <person name="Liimatainen K."/>
            <person name="Lipzen A."/>
            <person name="Lukacs Z."/>
            <person name="Mihaltcheva S."/>
            <person name="Morgado L.N."/>
            <person name="Niskanen T."/>
            <person name="Noordeloos M.E."/>
            <person name="Ohm R.A."/>
            <person name="Ortiz-Santana B."/>
            <person name="Ovrebo C."/>
            <person name="Racz N."/>
            <person name="Riley R."/>
            <person name="Savchenko A."/>
            <person name="Shiryaev A."/>
            <person name="Soop K."/>
            <person name="Spirin V."/>
            <person name="Szebenyi C."/>
            <person name="Tomsovsky M."/>
            <person name="Tulloss R.E."/>
            <person name="Uehling J."/>
            <person name="Grigoriev I.V."/>
            <person name="Vagvolgyi C."/>
            <person name="Papp T."/>
            <person name="Martin F.M."/>
            <person name="Miettinen O."/>
            <person name="Hibbett D.S."/>
            <person name="Nagy L.G."/>
        </authorList>
    </citation>
    <scope>NUCLEOTIDE SEQUENCE [LARGE SCALE GENOMIC DNA]</scope>
    <source>
        <strain evidence="2 3">CBS 962.96</strain>
    </source>
</reference>
<gene>
    <name evidence="2" type="ORF">K435DRAFT_772883</name>
</gene>
<accession>A0A4S8MV45</accession>
<feature type="compositionally biased region" description="Low complexity" evidence="1">
    <location>
        <begin position="287"/>
        <end position="303"/>
    </location>
</feature>
<evidence type="ECO:0000256" key="1">
    <source>
        <dbReference type="SAM" id="MobiDB-lite"/>
    </source>
</evidence>
<keyword evidence="3" id="KW-1185">Reference proteome</keyword>
<dbReference type="EMBL" id="ML179040">
    <property type="protein sequence ID" value="THV06871.1"/>
    <property type="molecule type" value="Genomic_DNA"/>
</dbReference>
<sequence>MSTTVSSVANHNKHHSVYAPISRLEATSLYNNLQNTLTRVTHAKYDALKSQSAQNVNATGSYHTRPFEGHNVDIDPDSLKVTPNSTAYNPVFQHALPVISTTLPSLITEEYEYSPSPMSASDWDGHSAIFGSGEDSTDGTCSTSYSIHTQALPTPCPSSPILGPSAPSTPFSSQQSVGGIARKCLTKFTVLPENLKDETALDSVQYLMESLTQLESSKGIGREGCKMIGSGIKIEQENGSEDEISSKDLIEKIWNRQELPLTLGGSMTLPVPSASHPAFSFNPTFRSSSSSPAIKPASPSIPSNCRPYDQPSVRGLFRTAIWNNSGLPPMIPPTRVPNQPQPRSSKSHPLIPSSHSKLNPLTPAFIPPNRPLKVTTTFKDFDPLAHNPHAFMWHNCSCSGCHWMLLKMSGVKKADIESVDDAYGTLRAVAIRVGAISPPPPPKEENKESKEGTQGEKRRTGSPDEDGKSQ</sequence>
<feature type="region of interest" description="Disordered" evidence="1">
    <location>
        <begin position="286"/>
        <end position="305"/>
    </location>
</feature>
<dbReference type="AlphaFoldDB" id="A0A4S8MV45"/>
<evidence type="ECO:0000313" key="3">
    <source>
        <dbReference type="Proteomes" id="UP000297245"/>
    </source>
</evidence>
<feature type="compositionally biased region" description="Basic and acidic residues" evidence="1">
    <location>
        <begin position="442"/>
        <end position="470"/>
    </location>
</feature>
<feature type="region of interest" description="Disordered" evidence="1">
    <location>
        <begin position="334"/>
        <end position="364"/>
    </location>
</feature>
<organism evidence="2 3">
    <name type="scientific">Dendrothele bispora (strain CBS 962.96)</name>
    <dbReference type="NCBI Taxonomy" id="1314807"/>
    <lineage>
        <taxon>Eukaryota</taxon>
        <taxon>Fungi</taxon>
        <taxon>Dikarya</taxon>
        <taxon>Basidiomycota</taxon>
        <taxon>Agaricomycotina</taxon>
        <taxon>Agaricomycetes</taxon>
        <taxon>Agaricomycetidae</taxon>
        <taxon>Agaricales</taxon>
        <taxon>Agaricales incertae sedis</taxon>
        <taxon>Dendrothele</taxon>
    </lineage>
</organism>
<evidence type="ECO:0000313" key="2">
    <source>
        <dbReference type="EMBL" id="THV06871.1"/>
    </source>
</evidence>